<protein>
    <submittedName>
        <fullName evidence="8">Coenzyme A disulfide reductase</fullName>
        <ecNumber evidence="8">1.8.1.14</ecNumber>
    </submittedName>
</protein>
<evidence type="ECO:0000259" key="7">
    <source>
        <dbReference type="PROSITE" id="PS50206"/>
    </source>
</evidence>
<dbReference type="PRINTS" id="PR00368">
    <property type="entry name" value="FADPNR"/>
</dbReference>
<dbReference type="InterPro" id="IPR036873">
    <property type="entry name" value="Rhodanese-like_dom_sf"/>
</dbReference>
<dbReference type="SMART" id="SM00450">
    <property type="entry name" value="RHOD"/>
    <property type="match status" value="1"/>
</dbReference>
<dbReference type="Gene3D" id="3.40.250.10">
    <property type="entry name" value="Rhodanese-like domain"/>
    <property type="match status" value="1"/>
</dbReference>
<dbReference type="EMBL" id="SJPK01000003">
    <property type="protein sequence ID" value="TWT73017.1"/>
    <property type="molecule type" value="Genomic_DNA"/>
</dbReference>
<dbReference type="InterPro" id="IPR023753">
    <property type="entry name" value="FAD/NAD-binding_dom"/>
</dbReference>
<accession>A0A5C5YBD8</accession>
<gene>
    <name evidence="8" type="primary">cdr</name>
    <name evidence="8" type="ORF">CA85_14780</name>
</gene>
<evidence type="ECO:0000256" key="2">
    <source>
        <dbReference type="ARBA" id="ARBA00009130"/>
    </source>
</evidence>
<sequence>MKIVIIGAVAGGASAAARARRLDEDAEIILIERGPEPSFANCGLPYYVGGEIQARDKLLVAPTSLLRQRHRLDVRTRHEVVAIDRDNASVTIKDLQTGEVSTETYDKLIISTGASPFRPPLRGIDHPDVLELRDLDDADQMHARVATDGSSSAVIVGAGFIGIEVAENLARRGIEVTVVELAEQILPPWDAEMVRPLEQHLRDQGVRLKLQNSAESFRDSKTEEGRLVVTLQTGEEIHSSFAVVCIGVRPESGLAAEAGIDCGPRGGIVTNEHMQTSDPNIYAVGDVAQVKDFVTGDPTQIPLAGPANRQGRIAADHIFGRDSTYRGTQGTAVVGVFGKTAAMTGLSEKMLQRSGRSYQKIYIHPNDHAGYYPGATQMTLKLLFDPENGRIWGAQAVGTHGVDKRIDVIAMAIQAGLTVDDLEEVELCYAPQYGSAKDPINMAGFVAAGALRGDHAVVHWSDLEQSTADMSILLDVRTEQEFARGHLPDAINIPLEVLRSQISELPRDRKLVCYCQVGQRGYMATRILQQRGFDAVNLSGGYRLVSQSG</sequence>
<dbReference type="SUPFAM" id="SSF55424">
    <property type="entry name" value="FAD/NAD-linked reductases, dimerisation (C-terminal) domain"/>
    <property type="match status" value="1"/>
</dbReference>
<evidence type="ECO:0000256" key="1">
    <source>
        <dbReference type="ARBA" id="ARBA00001974"/>
    </source>
</evidence>
<comment type="cofactor">
    <cofactor evidence="1">
        <name>FAD</name>
        <dbReference type="ChEBI" id="CHEBI:57692"/>
    </cofactor>
</comment>
<dbReference type="PRINTS" id="PR00411">
    <property type="entry name" value="PNDRDTASEI"/>
</dbReference>
<name>A0A5C5YBD8_9BACT</name>
<dbReference type="OrthoDB" id="9802028at2"/>
<dbReference type="SUPFAM" id="SSF51905">
    <property type="entry name" value="FAD/NAD(P)-binding domain"/>
    <property type="match status" value="1"/>
</dbReference>
<dbReference type="InterPro" id="IPR016156">
    <property type="entry name" value="FAD/NAD-linked_Rdtase_dimer_sf"/>
</dbReference>
<dbReference type="InterPro" id="IPR050260">
    <property type="entry name" value="FAD-bd_OxRdtase"/>
</dbReference>
<dbReference type="PANTHER" id="PTHR43429">
    <property type="entry name" value="PYRIDINE NUCLEOTIDE-DISULFIDE OXIDOREDUCTASE DOMAIN-CONTAINING"/>
    <property type="match status" value="1"/>
</dbReference>
<dbReference type="InterPro" id="IPR004099">
    <property type="entry name" value="Pyr_nucl-diS_OxRdtase_dimer"/>
</dbReference>
<dbReference type="InterPro" id="IPR001763">
    <property type="entry name" value="Rhodanese-like_dom"/>
</dbReference>
<reference evidence="8 9" key="1">
    <citation type="submission" date="2019-02" db="EMBL/GenBank/DDBJ databases">
        <title>Deep-cultivation of Planctomycetes and their phenomic and genomic characterization uncovers novel biology.</title>
        <authorList>
            <person name="Wiegand S."/>
            <person name="Jogler M."/>
            <person name="Boedeker C."/>
            <person name="Pinto D."/>
            <person name="Vollmers J."/>
            <person name="Rivas-Marin E."/>
            <person name="Kohn T."/>
            <person name="Peeters S.H."/>
            <person name="Heuer A."/>
            <person name="Rast P."/>
            <person name="Oberbeckmann S."/>
            <person name="Bunk B."/>
            <person name="Jeske O."/>
            <person name="Meyerdierks A."/>
            <person name="Storesund J.E."/>
            <person name="Kallscheuer N."/>
            <person name="Luecker S."/>
            <person name="Lage O.M."/>
            <person name="Pohl T."/>
            <person name="Merkel B.J."/>
            <person name="Hornburger P."/>
            <person name="Mueller R.-W."/>
            <person name="Bruemmer F."/>
            <person name="Labrenz M."/>
            <person name="Spormann A.M."/>
            <person name="Op Den Camp H."/>
            <person name="Overmann J."/>
            <person name="Amann R."/>
            <person name="Jetten M.S.M."/>
            <person name="Mascher T."/>
            <person name="Medema M.H."/>
            <person name="Devos D.P."/>
            <person name="Kaster A.-K."/>
            <person name="Ovreas L."/>
            <person name="Rohde M."/>
            <person name="Galperin M.Y."/>
            <person name="Jogler C."/>
        </authorList>
    </citation>
    <scope>NUCLEOTIDE SEQUENCE [LARGE SCALE GENOMIC DNA]</scope>
    <source>
        <strain evidence="8 9">CA85</strain>
    </source>
</reference>
<feature type="domain" description="Rhodanese" evidence="7">
    <location>
        <begin position="472"/>
        <end position="546"/>
    </location>
</feature>
<dbReference type="PANTHER" id="PTHR43429:SF1">
    <property type="entry name" value="NAD(P)H SULFUR OXIDOREDUCTASE (COA-DEPENDENT)"/>
    <property type="match status" value="1"/>
</dbReference>
<organism evidence="8 9">
    <name type="scientific">Allorhodopirellula solitaria</name>
    <dbReference type="NCBI Taxonomy" id="2527987"/>
    <lineage>
        <taxon>Bacteria</taxon>
        <taxon>Pseudomonadati</taxon>
        <taxon>Planctomycetota</taxon>
        <taxon>Planctomycetia</taxon>
        <taxon>Pirellulales</taxon>
        <taxon>Pirellulaceae</taxon>
        <taxon>Allorhodopirellula</taxon>
    </lineage>
</organism>
<comment type="caution">
    <text evidence="8">The sequence shown here is derived from an EMBL/GenBank/DDBJ whole genome shotgun (WGS) entry which is preliminary data.</text>
</comment>
<evidence type="ECO:0000313" key="9">
    <source>
        <dbReference type="Proteomes" id="UP000318053"/>
    </source>
</evidence>
<proteinExistence type="inferred from homology"/>
<dbReference type="Proteomes" id="UP000318053">
    <property type="component" value="Unassembled WGS sequence"/>
</dbReference>
<evidence type="ECO:0000256" key="3">
    <source>
        <dbReference type="ARBA" id="ARBA00022630"/>
    </source>
</evidence>
<dbReference type="RefSeq" id="WP_146390605.1">
    <property type="nucleotide sequence ID" value="NZ_SJPK01000003.1"/>
</dbReference>
<dbReference type="AlphaFoldDB" id="A0A5C5YBD8"/>
<keyword evidence="9" id="KW-1185">Reference proteome</keyword>
<keyword evidence="6" id="KW-0676">Redox-active center</keyword>
<keyword evidence="5 8" id="KW-0560">Oxidoreductase</keyword>
<keyword evidence="3" id="KW-0285">Flavoprotein</keyword>
<dbReference type="PROSITE" id="PS50206">
    <property type="entry name" value="RHODANESE_3"/>
    <property type="match status" value="1"/>
</dbReference>
<dbReference type="SUPFAM" id="SSF52821">
    <property type="entry name" value="Rhodanese/Cell cycle control phosphatase"/>
    <property type="match status" value="1"/>
</dbReference>
<dbReference type="InterPro" id="IPR036188">
    <property type="entry name" value="FAD/NAD-bd_sf"/>
</dbReference>
<keyword evidence="4" id="KW-0274">FAD</keyword>
<dbReference type="Pfam" id="PF02852">
    <property type="entry name" value="Pyr_redox_dim"/>
    <property type="match status" value="1"/>
</dbReference>
<evidence type="ECO:0000256" key="6">
    <source>
        <dbReference type="ARBA" id="ARBA00023284"/>
    </source>
</evidence>
<evidence type="ECO:0000313" key="8">
    <source>
        <dbReference type="EMBL" id="TWT73017.1"/>
    </source>
</evidence>
<comment type="similarity">
    <text evidence="2">Belongs to the class-III pyridine nucleotide-disulfide oxidoreductase family.</text>
</comment>
<dbReference type="EC" id="1.8.1.14" evidence="8"/>
<evidence type="ECO:0000256" key="5">
    <source>
        <dbReference type="ARBA" id="ARBA00023002"/>
    </source>
</evidence>
<dbReference type="Pfam" id="PF07992">
    <property type="entry name" value="Pyr_redox_2"/>
    <property type="match status" value="1"/>
</dbReference>
<dbReference type="GO" id="GO:0050451">
    <property type="term" value="F:CoA-disulfide reductase (NADPH) activity"/>
    <property type="evidence" value="ECO:0007669"/>
    <property type="project" value="UniProtKB-EC"/>
</dbReference>
<evidence type="ECO:0000256" key="4">
    <source>
        <dbReference type="ARBA" id="ARBA00022827"/>
    </source>
</evidence>
<dbReference type="Pfam" id="PF00581">
    <property type="entry name" value="Rhodanese"/>
    <property type="match status" value="1"/>
</dbReference>
<dbReference type="Gene3D" id="3.50.50.60">
    <property type="entry name" value="FAD/NAD(P)-binding domain"/>
    <property type="match status" value="2"/>
</dbReference>